<feature type="coiled-coil region" evidence="1">
    <location>
        <begin position="14"/>
        <end position="41"/>
    </location>
</feature>
<gene>
    <name evidence="2" type="ORF">C7S20_19435</name>
</gene>
<sequence length="294" mass="34095">MTPEEIQRLSYQKAVKLEKLIDEVEKRIDKASTQLSKIMLKHFLQKLTIEQGKVIAQFNQQTVLLFNKAFKIYQETTKASLVKYIVGDINTILNENDNYYRKTAPGYDIDKSDMKALLDRRLGIAKDGTLLKNGYMSGLLDDSAIRAEVQRFVFKEIFKASGFEAFKEGLRQFIEGEKGKYGAFQRYYRGFSYDAYAQLNSFTSGEYANRLGMHHFIYNGGLIETSRKFCIERNGNVYSTEEAEEWKNDKDLEAIESRESYNWLIDRGGYNCRHSIDFIAPEIAYALRPELKDE</sequence>
<evidence type="ECO:0000256" key="1">
    <source>
        <dbReference type="SAM" id="Coils"/>
    </source>
</evidence>
<dbReference type="AlphaFoldDB" id="A0A2R3ZAE3"/>
<keyword evidence="1" id="KW-0175">Coiled coil</keyword>
<dbReference type="RefSeq" id="WP_107014015.1">
    <property type="nucleotide sequence ID" value="NZ_CP028136.1"/>
</dbReference>
<dbReference type="EMBL" id="CP028136">
    <property type="protein sequence ID" value="AVR47249.1"/>
    <property type="molecule type" value="Genomic_DNA"/>
</dbReference>
<organism evidence="2 3">
    <name type="scientific">Christiangramia fulva</name>
    <dbReference type="NCBI Taxonomy" id="2126553"/>
    <lineage>
        <taxon>Bacteria</taxon>
        <taxon>Pseudomonadati</taxon>
        <taxon>Bacteroidota</taxon>
        <taxon>Flavobacteriia</taxon>
        <taxon>Flavobacteriales</taxon>
        <taxon>Flavobacteriaceae</taxon>
        <taxon>Christiangramia</taxon>
    </lineage>
</organism>
<reference evidence="3" key="1">
    <citation type="submission" date="2018-03" db="EMBL/GenBank/DDBJ databases">
        <title>Gramella fulva sp. nov., isolated from a dry surface of tidal flat.</title>
        <authorList>
            <person name="Hwang S.H."/>
            <person name="Hwang W.M."/>
            <person name="Kang K."/>
            <person name="Ahn T.-Y."/>
        </authorList>
    </citation>
    <scope>NUCLEOTIDE SEQUENCE [LARGE SCALE GENOMIC DNA]</scope>
    <source>
        <strain evidence="3">SH35</strain>
    </source>
</reference>
<dbReference type="KEGG" id="grs:C7S20_19435"/>
<evidence type="ECO:0000313" key="3">
    <source>
        <dbReference type="Proteomes" id="UP000241507"/>
    </source>
</evidence>
<name>A0A2R3ZAE3_9FLAO</name>
<evidence type="ECO:0008006" key="4">
    <source>
        <dbReference type="Google" id="ProtNLM"/>
    </source>
</evidence>
<protein>
    <recommendedName>
        <fullName evidence="4">Phage head morphogenesis domain-containing protein</fullName>
    </recommendedName>
</protein>
<dbReference type="OrthoDB" id="1494451at2"/>
<proteinExistence type="predicted"/>
<dbReference type="Proteomes" id="UP000241507">
    <property type="component" value="Chromosome"/>
</dbReference>
<evidence type="ECO:0000313" key="2">
    <source>
        <dbReference type="EMBL" id="AVR47249.1"/>
    </source>
</evidence>
<keyword evidence="3" id="KW-1185">Reference proteome</keyword>
<accession>A0A2R3ZAE3</accession>